<gene>
    <name evidence="2" type="ORF">N0V91_010727</name>
</gene>
<proteinExistence type="predicted"/>
<organism evidence="2 3">
    <name type="scientific">Didymella pomorum</name>
    <dbReference type="NCBI Taxonomy" id="749634"/>
    <lineage>
        <taxon>Eukaryota</taxon>
        <taxon>Fungi</taxon>
        <taxon>Dikarya</taxon>
        <taxon>Ascomycota</taxon>
        <taxon>Pezizomycotina</taxon>
        <taxon>Dothideomycetes</taxon>
        <taxon>Pleosporomycetidae</taxon>
        <taxon>Pleosporales</taxon>
        <taxon>Pleosporineae</taxon>
        <taxon>Didymellaceae</taxon>
        <taxon>Didymella</taxon>
    </lineage>
</organism>
<comment type="caution">
    <text evidence="2">The sequence shown here is derived from an EMBL/GenBank/DDBJ whole genome shotgun (WGS) entry which is preliminary data.</text>
</comment>
<feature type="signal peptide" evidence="1">
    <location>
        <begin position="1"/>
        <end position="20"/>
    </location>
</feature>
<accession>A0A9W9D161</accession>
<evidence type="ECO:0000256" key="1">
    <source>
        <dbReference type="SAM" id="SignalP"/>
    </source>
</evidence>
<dbReference type="EMBL" id="JAPEVA010000151">
    <property type="protein sequence ID" value="KAJ4395623.1"/>
    <property type="molecule type" value="Genomic_DNA"/>
</dbReference>
<protein>
    <submittedName>
        <fullName evidence="2">Uncharacterized protein</fullName>
    </submittedName>
</protein>
<feature type="chain" id="PRO_5040879116" evidence="1">
    <location>
        <begin position="21"/>
        <end position="352"/>
    </location>
</feature>
<evidence type="ECO:0000313" key="2">
    <source>
        <dbReference type="EMBL" id="KAJ4395623.1"/>
    </source>
</evidence>
<dbReference type="OrthoDB" id="3497702at2759"/>
<sequence length="352" mass="37744">MKTLTSILLIASTLLATTAAAPSSSATYTLKIVTQDPKLNGTAVVLKDDSGTNTFPNPLGSFSTGNPRYPFNFTVTPSSEKDNLYEIKKPLSQKHVILHGDPIAPQLFETGLGSDPPIVRNKTITRTQFLISHDSGVLSLRGAVHLNFDGKYDGPGSWRACNGSTVDYQLYWFDGLSNLTALLGYCETVQLLLEEVTPSATSTPKPATTFVTSAYITGVPAPTAVTQTSSCDVSASILPIPSPTPVSQITIRIFNDQAGANAEASVLADGVPRSIPDLFRGKAIDNNGDIFGTSAQLVRFSDSTKCSLTNLNVPDWVFELDGRARNFADLDEDASKAERVWLNGFTFQCLQG</sequence>
<dbReference type="Proteomes" id="UP001140510">
    <property type="component" value="Unassembled WGS sequence"/>
</dbReference>
<name>A0A9W9D161_9PLEO</name>
<dbReference type="AlphaFoldDB" id="A0A9W9D161"/>
<keyword evidence="1" id="KW-0732">Signal</keyword>
<evidence type="ECO:0000313" key="3">
    <source>
        <dbReference type="Proteomes" id="UP001140510"/>
    </source>
</evidence>
<reference evidence="2" key="1">
    <citation type="submission" date="2022-10" db="EMBL/GenBank/DDBJ databases">
        <title>Tapping the CABI collections for fungal endophytes: first genome assemblies for Collariella, Neodidymelliopsis, Ascochyta clinopodiicola, Didymella pomorum, Didymosphaeria variabile, Neocosmospora piperis and Neocucurbitaria cava.</title>
        <authorList>
            <person name="Hill R."/>
        </authorList>
    </citation>
    <scope>NUCLEOTIDE SEQUENCE</scope>
    <source>
        <strain evidence="2">IMI 355091</strain>
    </source>
</reference>
<keyword evidence="3" id="KW-1185">Reference proteome</keyword>